<dbReference type="SUPFAM" id="SSF51905">
    <property type="entry name" value="FAD/NAD(P)-binding domain"/>
    <property type="match status" value="1"/>
</dbReference>
<dbReference type="GO" id="GO:0008202">
    <property type="term" value="P:steroid metabolic process"/>
    <property type="evidence" value="ECO:0007669"/>
    <property type="project" value="UniProtKB-ARBA"/>
</dbReference>
<evidence type="ECO:0000259" key="5">
    <source>
        <dbReference type="Pfam" id="PF00890"/>
    </source>
</evidence>
<dbReference type="AlphaFoldDB" id="A0A085WC88"/>
<evidence type="ECO:0000256" key="1">
    <source>
        <dbReference type="ARBA" id="ARBA00001974"/>
    </source>
</evidence>
<dbReference type="PANTHER" id="PTHR43400:SF10">
    <property type="entry name" value="3-OXOSTEROID 1-DEHYDROGENASE"/>
    <property type="match status" value="1"/>
</dbReference>
<dbReference type="PANTHER" id="PTHR43400">
    <property type="entry name" value="FUMARATE REDUCTASE"/>
    <property type="match status" value="1"/>
</dbReference>
<dbReference type="PROSITE" id="PS51257">
    <property type="entry name" value="PROKAR_LIPOPROTEIN"/>
    <property type="match status" value="1"/>
</dbReference>
<dbReference type="InterPro" id="IPR027477">
    <property type="entry name" value="Succ_DH/fumarate_Rdtase_cat_sf"/>
</dbReference>
<evidence type="ECO:0000313" key="6">
    <source>
        <dbReference type="EMBL" id="KFE65301.1"/>
    </source>
</evidence>
<dbReference type="Gene3D" id="3.90.700.10">
    <property type="entry name" value="Succinate dehydrogenase/fumarate reductase flavoprotein, catalytic domain"/>
    <property type="match status" value="1"/>
</dbReference>
<evidence type="ECO:0000256" key="4">
    <source>
        <dbReference type="ARBA" id="ARBA00023002"/>
    </source>
</evidence>
<proteinExistence type="predicted"/>
<feature type="domain" description="FAD-dependent oxidoreductase 2 FAD-binding" evidence="5">
    <location>
        <begin position="9"/>
        <end position="531"/>
    </location>
</feature>
<comment type="cofactor">
    <cofactor evidence="1">
        <name>FAD</name>
        <dbReference type="ChEBI" id="CHEBI:57692"/>
    </cofactor>
</comment>
<dbReference type="EMBL" id="JMCB01000012">
    <property type="protein sequence ID" value="KFE65301.1"/>
    <property type="molecule type" value="Genomic_DNA"/>
</dbReference>
<dbReference type="STRING" id="394096.DB31_1417"/>
<keyword evidence="2" id="KW-0285">Flavoprotein</keyword>
<dbReference type="InterPro" id="IPR003953">
    <property type="entry name" value="FAD-dep_OxRdtase_2_FAD-bd"/>
</dbReference>
<evidence type="ECO:0000313" key="7">
    <source>
        <dbReference type="Proteomes" id="UP000028725"/>
    </source>
</evidence>
<dbReference type="PRINTS" id="PR00411">
    <property type="entry name" value="PNDRDTASEI"/>
</dbReference>
<dbReference type="Gene3D" id="3.50.50.60">
    <property type="entry name" value="FAD/NAD(P)-binding domain"/>
    <property type="match status" value="2"/>
</dbReference>
<protein>
    <submittedName>
        <fullName evidence="6">3-oxosteroid 1-dehydrogenase</fullName>
    </submittedName>
</protein>
<gene>
    <name evidence="6" type="ORF">DB31_1417</name>
</gene>
<evidence type="ECO:0000256" key="3">
    <source>
        <dbReference type="ARBA" id="ARBA00022827"/>
    </source>
</evidence>
<dbReference type="OrthoDB" id="9806724at2"/>
<keyword evidence="3" id="KW-0274">FAD</keyword>
<sequence length="553" mass="59633">MPQWDHRADVVVVGSGGAACAAAAAAVDRGASVVMLEAADTAGGTTRRSGGAYWIPNNSLMRAQGFTDPRADALKLMARLAYPTLYDPDPPRLGLPKLQYDLLAAFYDNASSAIDRLRQLGALDPIILPNYGYSPNPVTDPDYFAELPENKAPYGRVLTAKSPPGSTEFPGLYLSEGMLQHLRSRNVPILLGHRVTDVLRNGRGEVIGVEAEHDGCTRFIRAKRGVVFGSGGFAHDRDKLRSHLRGPIFGSCSVTTSQGAFVDIGGKTGAELGNLSNGFYYQAALEDPAAHEGYVVRPDAHVFFPYGDSTILVNKYGQRVVNEKSPYHVRTQSHFHWRQTEYPNLVQFMIWDQWTANEPTFWPWRGVVPLPGQSSPLVIQAATLEQLAQRISARLDAMRGLRFLSSNIVPNVRLSPDFVSSLRATLQRFNTFAATGVDLDFHRGETPLERAWQGPSRSTTGNRTMYPLSPNGPFYCAILGAATLDTCGGPVIGTNAQVLRPDSTPIPGLYGAGNCIASPTGQAYWGAGGTLGPAITFGFIAGRSAASAALLPD</sequence>
<accession>A0A085WC88</accession>
<reference evidence="6 7" key="1">
    <citation type="submission" date="2014-04" db="EMBL/GenBank/DDBJ databases">
        <title>Genome assembly of Hyalangium minutum DSM 14724.</title>
        <authorList>
            <person name="Sharma G."/>
            <person name="Subramanian S."/>
        </authorList>
    </citation>
    <scope>NUCLEOTIDE SEQUENCE [LARGE SCALE GENOMIC DNA]</scope>
    <source>
        <strain evidence="6 7">DSM 14724</strain>
    </source>
</reference>
<dbReference type="SUPFAM" id="SSF56425">
    <property type="entry name" value="Succinate dehydrogenase/fumarate reductase flavoprotein, catalytic domain"/>
    <property type="match status" value="1"/>
</dbReference>
<keyword evidence="7" id="KW-1185">Reference proteome</keyword>
<keyword evidence="4" id="KW-0560">Oxidoreductase</keyword>
<dbReference type="RefSeq" id="WP_044193090.1">
    <property type="nucleotide sequence ID" value="NZ_JMCB01000012.1"/>
</dbReference>
<dbReference type="InterPro" id="IPR050315">
    <property type="entry name" value="FAD-oxidoreductase_2"/>
</dbReference>
<name>A0A085WC88_9BACT</name>
<comment type="caution">
    <text evidence="6">The sequence shown here is derived from an EMBL/GenBank/DDBJ whole genome shotgun (WGS) entry which is preliminary data.</text>
</comment>
<organism evidence="6 7">
    <name type="scientific">Hyalangium minutum</name>
    <dbReference type="NCBI Taxonomy" id="394096"/>
    <lineage>
        <taxon>Bacteria</taxon>
        <taxon>Pseudomonadati</taxon>
        <taxon>Myxococcota</taxon>
        <taxon>Myxococcia</taxon>
        <taxon>Myxococcales</taxon>
        <taxon>Cystobacterineae</taxon>
        <taxon>Archangiaceae</taxon>
        <taxon>Hyalangium</taxon>
    </lineage>
</organism>
<dbReference type="GO" id="GO:0016491">
    <property type="term" value="F:oxidoreductase activity"/>
    <property type="evidence" value="ECO:0007669"/>
    <property type="project" value="UniProtKB-KW"/>
</dbReference>
<dbReference type="Pfam" id="PF00890">
    <property type="entry name" value="FAD_binding_2"/>
    <property type="match status" value="1"/>
</dbReference>
<dbReference type="InterPro" id="IPR036188">
    <property type="entry name" value="FAD/NAD-bd_sf"/>
</dbReference>
<dbReference type="Proteomes" id="UP000028725">
    <property type="component" value="Unassembled WGS sequence"/>
</dbReference>
<evidence type="ECO:0000256" key="2">
    <source>
        <dbReference type="ARBA" id="ARBA00022630"/>
    </source>
</evidence>